<dbReference type="EMBL" id="JAHYBX010000003">
    <property type="protein sequence ID" value="MCA1856389.1"/>
    <property type="molecule type" value="Genomic_DNA"/>
</dbReference>
<evidence type="ECO:0000256" key="2">
    <source>
        <dbReference type="SAM" id="SignalP"/>
    </source>
</evidence>
<feature type="chain" id="PRO_5045954863" evidence="2">
    <location>
        <begin position="25"/>
        <end position="307"/>
    </location>
</feature>
<feature type="signal peptide" evidence="2">
    <location>
        <begin position="1"/>
        <end position="24"/>
    </location>
</feature>
<keyword evidence="4" id="KW-1185">Reference proteome</keyword>
<accession>A0ABS7YDQ9</accession>
<gene>
    <name evidence="3" type="ORF">LE190_10705</name>
</gene>
<dbReference type="Proteomes" id="UP001198602">
    <property type="component" value="Unassembled WGS sequence"/>
</dbReference>
<organism evidence="3 4">
    <name type="scientific">Massilia hydrophila</name>
    <dbReference type="NCBI Taxonomy" id="3044279"/>
    <lineage>
        <taxon>Bacteria</taxon>
        <taxon>Pseudomonadati</taxon>
        <taxon>Pseudomonadota</taxon>
        <taxon>Betaproteobacteria</taxon>
        <taxon>Burkholderiales</taxon>
        <taxon>Oxalobacteraceae</taxon>
        <taxon>Telluria group</taxon>
        <taxon>Massilia</taxon>
    </lineage>
</organism>
<name>A0ABS7YDQ9_9BURK</name>
<evidence type="ECO:0000256" key="1">
    <source>
        <dbReference type="SAM" id="MobiDB-lite"/>
    </source>
</evidence>
<sequence>MRRFVGRPAVLMLGALLLCGASGASTVSTATAATAPAAADAAAAAGAKPTRELEPVHVNAMRNPEVRKYKVILAGLDAFDRHHGLAPASERLRFRLVARKKDEAAEPLAARLVGDGGFRLPVAIDAGLRFTVPRSEAAEDADSELELNRKRRVYRTEPEVRTPGLAEGRRRLGDLRLECKVTIAMAKAEIPTFWVLTINTLLLRTDWCGFFGDPDDFRWESASRTAHFPFFAERPLREAVLVDGNRSARLEVNGETFHVPVGNVGWSDDAVIELKYADQADTGSVAGAAGPRTDATGTAGETPRTAP</sequence>
<evidence type="ECO:0000313" key="4">
    <source>
        <dbReference type="Proteomes" id="UP001198602"/>
    </source>
</evidence>
<proteinExistence type="predicted"/>
<keyword evidence="2" id="KW-0732">Signal</keyword>
<feature type="region of interest" description="Disordered" evidence="1">
    <location>
        <begin position="283"/>
        <end position="307"/>
    </location>
</feature>
<protein>
    <submittedName>
        <fullName evidence="3">Uncharacterized protein</fullName>
    </submittedName>
</protein>
<evidence type="ECO:0000313" key="3">
    <source>
        <dbReference type="EMBL" id="MCA1856389.1"/>
    </source>
</evidence>
<comment type="caution">
    <text evidence="3">The sequence shown here is derived from an EMBL/GenBank/DDBJ whole genome shotgun (WGS) entry which is preliminary data.</text>
</comment>
<dbReference type="RefSeq" id="WP_225238676.1">
    <property type="nucleotide sequence ID" value="NZ_JAHYBX010000003.1"/>
</dbReference>
<reference evidence="3 4" key="1">
    <citation type="submission" date="2021-07" db="EMBL/GenBank/DDBJ databases">
        <title>Characterization of Violacein-producing bacteria and related species.</title>
        <authorList>
            <person name="Wilson H.S."/>
            <person name="De Leon M.E."/>
        </authorList>
    </citation>
    <scope>NUCLEOTIDE SEQUENCE [LARGE SCALE GENOMIC DNA]</scope>
    <source>
        <strain evidence="3 4">HSC-2F05</strain>
    </source>
</reference>